<dbReference type="FunFam" id="1.10.287.130:FF:000001">
    <property type="entry name" value="Two-component sensor histidine kinase"/>
    <property type="match status" value="1"/>
</dbReference>
<keyword evidence="7 14" id="KW-0812">Transmembrane</keyword>
<dbReference type="Gene3D" id="1.10.287.130">
    <property type="match status" value="1"/>
</dbReference>
<dbReference type="CDD" id="cd00082">
    <property type="entry name" value="HisKA"/>
    <property type="match status" value="1"/>
</dbReference>
<evidence type="ECO:0000313" key="18">
    <source>
        <dbReference type="Proteomes" id="UP001139179"/>
    </source>
</evidence>
<evidence type="ECO:0000256" key="13">
    <source>
        <dbReference type="ARBA" id="ARBA00023136"/>
    </source>
</evidence>
<accession>A0A9X2DQW3</accession>
<keyword evidence="6" id="KW-0808">Transferase</keyword>
<gene>
    <name evidence="17" type="ORF">M3202_15375</name>
</gene>
<comment type="catalytic activity">
    <reaction evidence="1">
        <text>ATP + protein L-histidine = ADP + protein N-phospho-L-histidine.</text>
        <dbReference type="EC" id="2.7.13.3"/>
    </reaction>
</comment>
<evidence type="ECO:0000256" key="1">
    <source>
        <dbReference type="ARBA" id="ARBA00000085"/>
    </source>
</evidence>
<dbReference type="InterPro" id="IPR004358">
    <property type="entry name" value="Sig_transdc_His_kin-like_C"/>
</dbReference>
<dbReference type="InterPro" id="IPR003594">
    <property type="entry name" value="HATPase_dom"/>
</dbReference>
<dbReference type="PANTHER" id="PTHR45528:SF1">
    <property type="entry name" value="SENSOR HISTIDINE KINASE CPXA"/>
    <property type="match status" value="1"/>
</dbReference>
<dbReference type="InterPro" id="IPR050398">
    <property type="entry name" value="HssS/ArlS-like"/>
</dbReference>
<dbReference type="EMBL" id="JAMBOL010000015">
    <property type="protein sequence ID" value="MCM3715451.1"/>
    <property type="molecule type" value="Genomic_DNA"/>
</dbReference>
<dbReference type="AlphaFoldDB" id="A0A9X2DQW3"/>
<sequence>MKLSTKLALLVFLATVLVIISMGTSFYYLSKSFYKDQLQNDVEYRLTAHREVIETHMQPETLEHVIVMEQREAENSFIIFDEELNVWAATHLLSEDRLDRYRKWVMESASFPNGRSDFVDTMAQHIAHVWSFVPLMDNGDVTGYLFIDQDTGIFEEARKNLLVITILMGIITLLLSGVLAIFFSRKITSPLVQARNLTRAIAKGDFDVQLSGRGKDELADLMNDISSMARQLKEYQDTRQQFLSNVSHDLRTPLTYIKGYAALLKEQKVESALVKEQSAIIYQEANRMESLVKDLFQLMKLEEGKIPMNIQEIELVDFVKGVTNKVTLSSEEKRIDMLVSASPCEIVASIDPDQFERALLNLLTNSIRHTEPGGEIELKIEKLEHEIIISIKDNGEGIPTEDLPHIWDRFYRVDKSRSSKQGGSGLGLAITKQIIERHGGDIQIESTVHVGTTFTIRLPISFGNLEIKSRTL</sequence>
<evidence type="ECO:0000259" key="16">
    <source>
        <dbReference type="PROSITE" id="PS50885"/>
    </source>
</evidence>
<keyword evidence="8" id="KW-0547">Nucleotide-binding</keyword>
<dbReference type="PROSITE" id="PS50885">
    <property type="entry name" value="HAMP"/>
    <property type="match status" value="1"/>
</dbReference>
<evidence type="ECO:0000256" key="3">
    <source>
        <dbReference type="ARBA" id="ARBA00012438"/>
    </source>
</evidence>
<keyword evidence="11 14" id="KW-1133">Transmembrane helix</keyword>
<dbReference type="Proteomes" id="UP001139179">
    <property type="component" value="Unassembled WGS sequence"/>
</dbReference>
<feature type="domain" description="HAMP" evidence="16">
    <location>
        <begin position="185"/>
        <end position="237"/>
    </location>
</feature>
<dbReference type="GO" id="GO:0000155">
    <property type="term" value="F:phosphorelay sensor kinase activity"/>
    <property type="evidence" value="ECO:0007669"/>
    <property type="project" value="InterPro"/>
</dbReference>
<dbReference type="SUPFAM" id="SSF47384">
    <property type="entry name" value="Homodimeric domain of signal transducing histidine kinase"/>
    <property type="match status" value="1"/>
</dbReference>
<dbReference type="InterPro" id="IPR036097">
    <property type="entry name" value="HisK_dim/P_sf"/>
</dbReference>
<dbReference type="SMART" id="SM00304">
    <property type="entry name" value="HAMP"/>
    <property type="match status" value="1"/>
</dbReference>
<evidence type="ECO:0000256" key="4">
    <source>
        <dbReference type="ARBA" id="ARBA00022475"/>
    </source>
</evidence>
<dbReference type="SMART" id="SM00388">
    <property type="entry name" value="HisKA"/>
    <property type="match status" value="1"/>
</dbReference>
<evidence type="ECO:0000313" key="17">
    <source>
        <dbReference type="EMBL" id="MCM3715451.1"/>
    </source>
</evidence>
<evidence type="ECO:0000256" key="2">
    <source>
        <dbReference type="ARBA" id="ARBA00004651"/>
    </source>
</evidence>
<dbReference type="CDD" id="cd06225">
    <property type="entry name" value="HAMP"/>
    <property type="match status" value="1"/>
</dbReference>
<dbReference type="SUPFAM" id="SSF158472">
    <property type="entry name" value="HAMP domain-like"/>
    <property type="match status" value="1"/>
</dbReference>
<comment type="caution">
    <text evidence="17">The sequence shown here is derived from an EMBL/GenBank/DDBJ whole genome shotgun (WGS) entry which is preliminary data.</text>
</comment>
<dbReference type="InterPro" id="IPR036890">
    <property type="entry name" value="HATPase_C_sf"/>
</dbReference>
<dbReference type="SMART" id="SM00387">
    <property type="entry name" value="HATPase_c"/>
    <property type="match status" value="1"/>
</dbReference>
<dbReference type="FunFam" id="3.30.565.10:FF:000006">
    <property type="entry name" value="Sensor histidine kinase WalK"/>
    <property type="match status" value="1"/>
</dbReference>
<keyword evidence="13 14" id="KW-0472">Membrane</keyword>
<evidence type="ECO:0000256" key="11">
    <source>
        <dbReference type="ARBA" id="ARBA00022989"/>
    </source>
</evidence>
<evidence type="ECO:0000256" key="9">
    <source>
        <dbReference type="ARBA" id="ARBA00022777"/>
    </source>
</evidence>
<dbReference type="PANTHER" id="PTHR45528">
    <property type="entry name" value="SENSOR HISTIDINE KINASE CPXA"/>
    <property type="match status" value="1"/>
</dbReference>
<dbReference type="Pfam" id="PF00672">
    <property type="entry name" value="HAMP"/>
    <property type="match status" value="1"/>
</dbReference>
<keyword evidence="9" id="KW-0418">Kinase</keyword>
<evidence type="ECO:0000256" key="6">
    <source>
        <dbReference type="ARBA" id="ARBA00022679"/>
    </source>
</evidence>
<dbReference type="Pfam" id="PF02518">
    <property type="entry name" value="HATPase_c"/>
    <property type="match status" value="1"/>
</dbReference>
<dbReference type="SUPFAM" id="SSF55874">
    <property type="entry name" value="ATPase domain of HSP90 chaperone/DNA topoisomerase II/histidine kinase"/>
    <property type="match status" value="1"/>
</dbReference>
<evidence type="ECO:0000256" key="10">
    <source>
        <dbReference type="ARBA" id="ARBA00022840"/>
    </source>
</evidence>
<reference evidence="17" key="1">
    <citation type="submission" date="2022-05" db="EMBL/GenBank/DDBJ databases">
        <title>Comparative Genomics of Spacecraft Associated Microbes.</title>
        <authorList>
            <person name="Tran M.T."/>
            <person name="Wright A."/>
            <person name="Seuylemezian A."/>
            <person name="Eisen J."/>
            <person name="Coil D."/>
        </authorList>
    </citation>
    <scope>NUCLEOTIDE SEQUENCE</scope>
    <source>
        <strain evidence="17">214.1.1</strain>
    </source>
</reference>
<protein>
    <recommendedName>
        <fullName evidence="3">histidine kinase</fullName>
        <ecNumber evidence="3">2.7.13.3</ecNumber>
    </recommendedName>
</protein>
<evidence type="ECO:0000259" key="15">
    <source>
        <dbReference type="PROSITE" id="PS50109"/>
    </source>
</evidence>
<dbReference type="PROSITE" id="PS50109">
    <property type="entry name" value="HIS_KIN"/>
    <property type="match status" value="1"/>
</dbReference>
<name>A0A9X2DQW3_9BACI</name>
<evidence type="ECO:0000256" key="7">
    <source>
        <dbReference type="ARBA" id="ARBA00022692"/>
    </source>
</evidence>
<dbReference type="InterPro" id="IPR003661">
    <property type="entry name" value="HisK_dim/P_dom"/>
</dbReference>
<dbReference type="Pfam" id="PF00512">
    <property type="entry name" value="HisKA"/>
    <property type="match status" value="1"/>
</dbReference>
<evidence type="ECO:0000256" key="8">
    <source>
        <dbReference type="ARBA" id="ARBA00022741"/>
    </source>
</evidence>
<keyword evidence="18" id="KW-1185">Reference proteome</keyword>
<dbReference type="CDD" id="cd00075">
    <property type="entry name" value="HATPase"/>
    <property type="match status" value="1"/>
</dbReference>
<dbReference type="InterPro" id="IPR005467">
    <property type="entry name" value="His_kinase_dom"/>
</dbReference>
<proteinExistence type="predicted"/>
<comment type="subcellular location">
    <subcellularLocation>
        <location evidence="2">Cell membrane</location>
        <topology evidence="2">Multi-pass membrane protein</topology>
    </subcellularLocation>
</comment>
<dbReference type="PRINTS" id="PR00344">
    <property type="entry name" value="BCTRLSENSOR"/>
</dbReference>
<evidence type="ECO:0000256" key="5">
    <source>
        <dbReference type="ARBA" id="ARBA00022553"/>
    </source>
</evidence>
<keyword evidence="5" id="KW-0597">Phosphoprotein</keyword>
<feature type="transmembrane region" description="Helical" evidence="14">
    <location>
        <begin position="6"/>
        <end position="29"/>
    </location>
</feature>
<keyword evidence="12" id="KW-0902">Two-component regulatory system</keyword>
<feature type="domain" description="Histidine kinase" evidence="15">
    <location>
        <begin position="245"/>
        <end position="462"/>
    </location>
</feature>
<organism evidence="17 18">
    <name type="scientific">Halalkalibacter oceani</name>
    <dbReference type="NCBI Taxonomy" id="1653776"/>
    <lineage>
        <taxon>Bacteria</taxon>
        <taxon>Bacillati</taxon>
        <taxon>Bacillota</taxon>
        <taxon>Bacilli</taxon>
        <taxon>Bacillales</taxon>
        <taxon>Bacillaceae</taxon>
        <taxon>Halalkalibacter</taxon>
    </lineage>
</organism>
<dbReference type="GO" id="GO:0005524">
    <property type="term" value="F:ATP binding"/>
    <property type="evidence" value="ECO:0007669"/>
    <property type="project" value="UniProtKB-KW"/>
</dbReference>
<dbReference type="Gene3D" id="3.30.565.10">
    <property type="entry name" value="Histidine kinase-like ATPase, C-terminal domain"/>
    <property type="match status" value="1"/>
</dbReference>
<feature type="transmembrane region" description="Helical" evidence="14">
    <location>
        <begin position="161"/>
        <end position="183"/>
    </location>
</feature>
<dbReference type="EC" id="2.7.13.3" evidence="3"/>
<evidence type="ECO:0000256" key="14">
    <source>
        <dbReference type="SAM" id="Phobius"/>
    </source>
</evidence>
<keyword evidence="4" id="KW-1003">Cell membrane</keyword>
<dbReference type="InterPro" id="IPR003660">
    <property type="entry name" value="HAMP_dom"/>
</dbReference>
<dbReference type="Gene3D" id="6.10.340.10">
    <property type="match status" value="1"/>
</dbReference>
<evidence type="ECO:0000256" key="12">
    <source>
        <dbReference type="ARBA" id="ARBA00023012"/>
    </source>
</evidence>
<dbReference type="RefSeq" id="WP_251224195.1">
    <property type="nucleotide sequence ID" value="NZ_JAMBOL010000015.1"/>
</dbReference>
<dbReference type="GO" id="GO:0005886">
    <property type="term" value="C:plasma membrane"/>
    <property type="evidence" value="ECO:0007669"/>
    <property type="project" value="UniProtKB-SubCell"/>
</dbReference>
<keyword evidence="10 17" id="KW-0067">ATP-binding</keyword>